<keyword evidence="3" id="KW-0677">Repeat</keyword>
<comment type="subcellular location">
    <subcellularLocation>
        <location evidence="1">Nucleus</location>
    </subcellularLocation>
</comment>
<dbReference type="Pfam" id="PF08879">
    <property type="entry name" value="WRC"/>
    <property type="match status" value="1"/>
</dbReference>
<proteinExistence type="predicted"/>
<dbReference type="PANTHER" id="PTHR44040:SF1">
    <property type="entry name" value="RETINOBLASTOMA-BINDING PROTEIN 5"/>
    <property type="match status" value="1"/>
</dbReference>
<accession>A0AAD7PBK4</accession>
<evidence type="ECO:0000256" key="6">
    <source>
        <dbReference type="PROSITE-ProRule" id="PRU01002"/>
    </source>
</evidence>
<organism evidence="9 10">
    <name type="scientific">Quillaja saponaria</name>
    <name type="common">Soap bark tree</name>
    <dbReference type="NCBI Taxonomy" id="32244"/>
    <lineage>
        <taxon>Eukaryota</taxon>
        <taxon>Viridiplantae</taxon>
        <taxon>Streptophyta</taxon>
        <taxon>Embryophyta</taxon>
        <taxon>Tracheophyta</taxon>
        <taxon>Spermatophyta</taxon>
        <taxon>Magnoliopsida</taxon>
        <taxon>eudicotyledons</taxon>
        <taxon>Gunneridae</taxon>
        <taxon>Pentapetalae</taxon>
        <taxon>rosids</taxon>
        <taxon>fabids</taxon>
        <taxon>Fabales</taxon>
        <taxon>Quillajaceae</taxon>
        <taxon>Quillaja</taxon>
    </lineage>
</organism>
<evidence type="ECO:0000313" key="9">
    <source>
        <dbReference type="EMBL" id="KAJ7949466.1"/>
    </source>
</evidence>
<dbReference type="SUPFAM" id="SSF50978">
    <property type="entry name" value="WD40 repeat-like"/>
    <property type="match status" value="1"/>
</dbReference>
<dbReference type="Proteomes" id="UP001163823">
    <property type="component" value="Chromosome 12"/>
</dbReference>
<dbReference type="EMBL" id="JARAOO010000012">
    <property type="protein sequence ID" value="KAJ7949466.1"/>
    <property type="molecule type" value="Genomic_DNA"/>
</dbReference>
<dbReference type="FunFam" id="2.130.10.10:FF:000649">
    <property type="entry name" value="Compass component swd1"/>
    <property type="match status" value="1"/>
</dbReference>
<gene>
    <name evidence="9" type="ORF">O6P43_029796</name>
</gene>
<dbReference type="FunFam" id="2.130.10.10:FF:001358">
    <property type="entry name" value="Retinoblastoma-binding-like protein E"/>
    <property type="match status" value="1"/>
</dbReference>
<evidence type="ECO:0000256" key="7">
    <source>
        <dbReference type="SAM" id="MobiDB-lite"/>
    </source>
</evidence>
<feature type="repeat" description="WD" evidence="5">
    <location>
        <begin position="70"/>
        <end position="104"/>
    </location>
</feature>
<dbReference type="Pfam" id="PF00400">
    <property type="entry name" value="WD40"/>
    <property type="match status" value="3"/>
</dbReference>
<feature type="domain" description="WRC" evidence="8">
    <location>
        <begin position="536"/>
        <end position="579"/>
    </location>
</feature>
<dbReference type="GO" id="GO:0048188">
    <property type="term" value="C:Set1C/COMPASS complex"/>
    <property type="evidence" value="ECO:0007669"/>
    <property type="project" value="InterPro"/>
</dbReference>
<dbReference type="InterPro" id="IPR036322">
    <property type="entry name" value="WD40_repeat_dom_sf"/>
</dbReference>
<sequence>MNASIIDPLQGDFPEVIEEYLEYGVMKCIAFNRRGTLLAAGCSDGNCIIWDFETRGIAKELRDKDCVAAVTSVCWSKYGHRILVSAADKSLALWDVLSGERIKRMVLQQTPLQARLHPGSSTPSLCLACPLSSAPMIVDLNTGSTTVLPVSNLETCSELAPSSRNKLSDGTPSYSPTAACFNKYGDLVYVGNSKGEILIIDYKRIQICAVVPISGGAVVKNMVFSRNGQYMLTNSNDRTIRIYENLLPLKDEIRTLDRLSENINDLDGVEKLKALGSKCLTLFREFQDSITKIHWKAPCFSGDGEWVVGGSASKGEHKIYIWDRAGHLVKILEGPKEALIDLAWHPVRPIVVSVSLAGVVYIWAKDYTENWSAFAPDFKELEENEEYIEREDEFDLNPETENVKESDVNEDEEIDIVTVEKDAAFSDSDMSQEELCFLPAIPSPDVPEQTDKCLENTSKLVDSNNSGSPLSEEAGLNGHVVNHVSNPLEDDAGGTYLKRKRKPSEKGLELQAEKVRKPLKSSGSSLQDSEYQNNGDPEAGRCRRTDGKKWRCSFNALPDQKYCERHMPKSRVHHEEGYI</sequence>
<evidence type="ECO:0000256" key="1">
    <source>
        <dbReference type="ARBA" id="ARBA00004123"/>
    </source>
</evidence>
<comment type="caution">
    <text evidence="6">Lacks conserved residue(s) required for the propagation of feature annotation.</text>
</comment>
<keyword evidence="10" id="KW-1185">Reference proteome</keyword>
<comment type="caution">
    <text evidence="9">The sequence shown here is derived from an EMBL/GenBank/DDBJ whole genome shotgun (WGS) entry which is preliminary data.</text>
</comment>
<dbReference type="SMART" id="SM00320">
    <property type="entry name" value="WD40"/>
    <property type="match status" value="6"/>
</dbReference>
<dbReference type="InterPro" id="IPR015943">
    <property type="entry name" value="WD40/YVTN_repeat-like_dom_sf"/>
</dbReference>
<evidence type="ECO:0000256" key="4">
    <source>
        <dbReference type="ARBA" id="ARBA00023242"/>
    </source>
</evidence>
<dbReference type="PROSITE" id="PS50082">
    <property type="entry name" value="WD_REPEATS_2"/>
    <property type="match status" value="1"/>
</dbReference>
<evidence type="ECO:0000256" key="3">
    <source>
        <dbReference type="ARBA" id="ARBA00022737"/>
    </source>
</evidence>
<protein>
    <submittedName>
        <fullName evidence="9">Retinoblastoma-binding protein 5</fullName>
    </submittedName>
</protein>
<feature type="compositionally biased region" description="Basic and acidic residues" evidence="7">
    <location>
        <begin position="504"/>
        <end position="516"/>
    </location>
</feature>
<dbReference type="InterPro" id="IPR037850">
    <property type="entry name" value="RBBP5/Swd1"/>
</dbReference>
<feature type="region of interest" description="Disordered" evidence="7">
    <location>
        <begin position="482"/>
        <end position="545"/>
    </location>
</feature>
<dbReference type="InterPro" id="IPR001680">
    <property type="entry name" value="WD40_rpt"/>
</dbReference>
<dbReference type="PANTHER" id="PTHR44040">
    <property type="entry name" value="RETINOBLASTOMA-BINDING PROTEIN 5"/>
    <property type="match status" value="1"/>
</dbReference>
<reference evidence="9" key="1">
    <citation type="journal article" date="2023" name="Science">
        <title>Elucidation of the pathway for biosynthesis of saponin adjuvants from the soapbark tree.</title>
        <authorList>
            <person name="Reed J."/>
            <person name="Orme A."/>
            <person name="El-Demerdash A."/>
            <person name="Owen C."/>
            <person name="Martin L.B.B."/>
            <person name="Misra R.C."/>
            <person name="Kikuchi S."/>
            <person name="Rejzek M."/>
            <person name="Martin A.C."/>
            <person name="Harkess A."/>
            <person name="Leebens-Mack J."/>
            <person name="Louveau T."/>
            <person name="Stephenson M.J."/>
            <person name="Osbourn A."/>
        </authorList>
    </citation>
    <scope>NUCLEOTIDE SEQUENCE</scope>
    <source>
        <strain evidence="9">S10</strain>
    </source>
</reference>
<feature type="compositionally biased region" description="Polar residues" evidence="7">
    <location>
        <begin position="521"/>
        <end position="535"/>
    </location>
</feature>
<evidence type="ECO:0000256" key="5">
    <source>
        <dbReference type="PROSITE-ProRule" id="PRU00221"/>
    </source>
</evidence>
<name>A0AAD7PBK4_QUISA</name>
<evidence type="ECO:0000259" key="8">
    <source>
        <dbReference type="PROSITE" id="PS51667"/>
    </source>
</evidence>
<dbReference type="AlphaFoldDB" id="A0AAD7PBK4"/>
<evidence type="ECO:0000256" key="2">
    <source>
        <dbReference type="ARBA" id="ARBA00022574"/>
    </source>
</evidence>
<keyword evidence="2 5" id="KW-0853">WD repeat</keyword>
<dbReference type="PROSITE" id="PS51667">
    <property type="entry name" value="WRC"/>
    <property type="match status" value="1"/>
</dbReference>
<dbReference type="Gene3D" id="2.130.10.10">
    <property type="entry name" value="YVTN repeat-like/Quinoprotein amine dehydrogenase"/>
    <property type="match status" value="2"/>
</dbReference>
<evidence type="ECO:0000313" key="10">
    <source>
        <dbReference type="Proteomes" id="UP001163823"/>
    </source>
</evidence>
<keyword evidence="4" id="KW-0539">Nucleus</keyword>
<dbReference type="InterPro" id="IPR014977">
    <property type="entry name" value="WRC_dom"/>
</dbReference>